<feature type="signal peptide" evidence="2">
    <location>
        <begin position="1"/>
        <end position="18"/>
    </location>
</feature>
<dbReference type="PRINTS" id="PR00722">
    <property type="entry name" value="CHYMOTRYPSIN"/>
</dbReference>
<dbReference type="GO" id="GO:0006508">
    <property type="term" value="P:proteolysis"/>
    <property type="evidence" value="ECO:0007669"/>
    <property type="project" value="UniProtKB-KW"/>
</dbReference>
<dbReference type="PROSITE" id="PS50240">
    <property type="entry name" value="TRYPSIN_DOM"/>
    <property type="match status" value="1"/>
</dbReference>
<feature type="chain" id="PRO_5022831476" evidence="2">
    <location>
        <begin position="19"/>
        <end position="271"/>
    </location>
</feature>
<keyword evidence="1 2" id="KW-0732">Signal</keyword>
<evidence type="ECO:0000256" key="1">
    <source>
        <dbReference type="ARBA" id="ARBA00022729"/>
    </source>
</evidence>
<sequence>MRFRLAALLCLVASLATAQETDLLALRTLDAARGYEAVGRIEIDGRGFCTGALIEEDLVLTAAHCLYDQDNGERIDPTKLEFLAGLRDGRALAYRGVRRAIHPDSYVYSGTATLDNVALDIALLELDQPIRSTQIVPFDLGAEPRIGEPVSVVSYALDRAEAPSLQETCDVMGSQDRILVMTCNVDFGSSGAPVFSIAGGAPRIVSVVSAKAQVDEGRVALGMAIDQPLRALRTSLLSGGGDYGGVEQSRIRVIRPGEADGSDTGAKFLRP</sequence>
<evidence type="ECO:0000313" key="4">
    <source>
        <dbReference type="EMBL" id="TNY33401.1"/>
    </source>
</evidence>
<dbReference type="InterPro" id="IPR009003">
    <property type="entry name" value="Peptidase_S1_PA"/>
</dbReference>
<dbReference type="InterPro" id="IPR050966">
    <property type="entry name" value="Glutamyl_endopeptidase"/>
</dbReference>
<dbReference type="RefSeq" id="WP_140194085.1">
    <property type="nucleotide sequence ID" value="NZ_CP065915.1"/>
</dbReference>
<name>A0A5C5GHN0_9RHOB</name>
<organism evidence="4 5">
    <name type="scientific">Pelagovum pacificum</name>
    <dbReference type="NCBI Taxonomy" id="2588711"/>
    <lineage>
        <taxon>Bacteria</taxon>
        <taxon>Pseudomonadati</taxon>
        <taxon>Pseudomonadota</taxon>
        <taxon>Alphaproteobacteria</taxon>
        <taxon>Rhodobacterales</taxon>
        <taxon>Paracoccaceae</taxon>
        <taxon>Pelagovum</taxon>
    </lineage>
</organism>
<dbReference type="AlphaFoldDB" id="A0A5C5GHN0"/>
<dbReference type="PANTHER" id="PTHR15462">
    <property type="entry name" value="SERINE PROTEASE"/>
    <property type="match status" value="1"/>
</dbReference>
<comment type="caution">
    <text evidence="4">The sequence shown here is derived from an EMBL/GenBank/DDBJ whole genome shotgun (WGS) entry which is preliminary data.</text>
</comment>
<keyword evidence="4" id="KW-0645">Protease</keyword>
<dbReference type="Proteomes" id="UP000314011">
    <property type="component" value="Unassembled WGS sequence"/>
</dbReference>
<evidence type="ECO:0000256" key="2">
    <source>
        <dbReference type="SAM" id="SignalP"/>
    </source>
</evidence>
<dbReference type="InterPro" id="IPR043504">
    <property type="entry name" value="Peptidase_S1_PA_chymotrypsin"/>
</dbReference>
<dbReference type="PANTHER" id="PTHR15462:SF8">
    <property type="entry name" value="SERINE PROTEASE"/>
    <property type="match status" value="1"/>
</dbReference>
<keyword evidence="4" id="KW-0378">Hydrolase</keyword>
<dbReference type="GO" id="GO:0004252">
    <property type="term" value="F:serine-type endopeptidase activity"/>
    <property type="evidence" value="ECO:0007669"/>
    <property type="project" value="InterPro"/>
</dbReference>
<feature type="domain" description="Peptidase S1" evidence="3">
    <location>
        <begin position="11"/>
        <end position="271"/>
    </location>
</feature>
<dbReference type="SUPFAM" id="SSF50494">
    <property type="entry name" value="Trypsin-like serine proteases"/>
    <property type="match status" value="1"/>
</dbReference>
<proteinExistence type="predicted"/>
<dbReference type="PROSITE" id="PS00134">
    <property type="entry name" value="TRYPSIN_HIS"/>
    <property type="match status" value="1"/>
</dbReference>
<evidence type="ECO:0000259" key="3">
    <source>
        <dbReference type="PROSITE" id="PS50240"/>
    </source>
</evidence>
<reference evidence="4 5" key="1">
    <citation type="submission" date="2019-06" db="EMBL/GenBank/DDBJ databases">
        <title>Genome of new Rhodobacteraceae sp. SM1903.</title>
        <authorList>
            <person name="Ren X."/>
        </authorList>
    </citation>
    <scope>NUCLEOTIDE SEQUENCE [LARGE SCALE GENOMIC DNA]</scope>
    <source>
        <strain evidence="4 5">SM1903</strain>
    </source>
</reference>
<dbReference type="EMBL" id="VFFF01000001">
    <property type="protein sequence ID" value="TNY33401.1"/>
    <property type="molecule type" value="Genomic_DNA"/>
</dbReference>
<accession>A0A5C5GHN0</accession>
<keyword evidence="5" id="KW-1185">Reference proteome</keyword>
<dbReference type="InterPro" id="IPR001314">
    <property type="entry name" value="Peptidase_S1A"/>
</dbReference>
<dbReference type="Gene3D" id="2.40.10.10">
    <property type="entry name" value="Trypsin-like serine proteases"/>
    <property type="match status" value="2"/>
</dbReference>
<gene>
    <name evidence="4" type="ORF">FHY64_09045</name>
</gene>
<dbReference type="Pfam" id="PF13365">
    <property type="entry name" value="Trypsin_2"/>
    <property type="match status" value="1"/>
</dbReference>
<dbReference type="InterPro" id="IPR001254">
    <property type="entry name" value="Trypsin_dom"/>
</dbReference>
<dbReference type="OrthoDB" id="267336at2"/>
<evidence type="ECO:0000313" key="5">
    <source>
        <dbReference type="Proteomes" id="UP000314011"/>
    </source>
</evidence>
<dbReference type="InterPro" id="IPR018114">
    <property type="entry name" value="TRYPSIN_HIS"/>
</dbReference>
<protein>
    <submittedName>
        <fullName evidence="4">Trypsin-like serine protease</fullName>
    </submittedName>
</protein>